<feature type="region of interest" description="Disordered" evidence="1">
    <location>
        <begin position="847"/>
        <end position="867"/>
    </location>
</feature>
<proteinExistence type="predicted"/>
<evidence type="ECO:0000256" key="1">
    <source>
        <dbReference type="SAM" id="MobiDB-lite"/>
    </source>
</evidence>
<dbReference type="SMART" id="SM00239">
    <property type="entry name" value="C2"/>
    <property type="match status" value="1"/>
</dbReference>
<dbReference type="InterPro" id="IPR035892">
    <property type="entry name" value="C2_domain_sf"/>
</dbReference>
<dbReference type="Pfam" id="PF00168">
    <property type="entry name" value="C2"/>
    <property type="match status" value="1"/>
</dbReference>
<feature type="compositionally biased region" description="Polar residues" evidence="1">
    <location>
        <begin position="1159"/>
        <end position="1173"/>
    </location>
</feature>
<dbReference type="GO" id="GO:0005815">
    <property type="term" value="C:microtubule organizing center"/>
    <property type="evidence" value="ECO:0007669"/>
    <property type="project" value="TreeGrafter"/>
</dbReference>
<dbReference type="InParanoid" id="A0A482WRA1"/>
<feature type="compositionally biased region" description="Basic and acidic residues" evidence="1">
    <location>
        <begin position="1885"/>
        <end position="1896"/>
    </location>
</feature>
<dbReference type="CDD" id="cd00030">
    <property type="entry name" value="C2"/>
    <property type="match status" value="1"/>
</dbReference>
<keyword evidence="4" id="KW-1185">Reference proteome</keyword>
<evidence type="ECO:0000313" key="3">
    <source>
        <dbReference type="EMBL" id="RZF35711.1"/>
    </source>
</evidence>
<feature type="compositionally biased region" description="Low complexity" evidence="1">
    <location>
        <begin position="1483"/>
        <end position="1492"/>
    </location>
</feature>
<dbReference type="PANTHER" id="PTHR21254">
    <property type="entry name" value="C2 DOMAIN-CONTAINING PROTEIN 3"/>
    <property type="match status" value="1"/>
</dbReference>
<dbReference type="STRING" id="195883.A0A482WRA1"/>
<dbReference type="InterPro" id="IPR000008">
    <property type="entry name" value="C2_dom"/>
</dbReference>
<feature type="compositionally biased region" description="Polar residues" evidence="1">
    <location>
        <begin position="847"/>
        <end position="866"/>
    </location>
</feature>
<feature type="compositionally biased region" description="Basic and acidic residues" evidence="1">
    <location>
        <begin position="1261"/>
        <end position="1272"/>
    </location>
</feature>
<dbReference type="InterPro" id="IPR057537">
    <property type="entry name" value="C2_C2CD3_N"/>
</dbReference>
<sequence length="1903" mass="214326">MSLSTEHLSLPPLVKGTLNGHLTVKVDDLIWCRQPPGDVYVECRWWGMSNPVVFRPLDVTHREKSQWSLSSLLIKDYTVTFDVRTSLTMLENYLNNCENLEFIVIKSKCYEKIGTVTVTDLKNLVKERMYQSYFPIINSFGNRIGDLHIGFSLWMKSRTDEEKENKLSANGLFVNPILEENKKKGETLKICKKHSRMLKNAQNKMESQLFLKSSSMDESKKKKPPKAIESCELILKDKTHPVAHPNSIKSNMDLDSILSKGEKLRNAMFSSLYEDEVFRKTMPLEATKSTSCCHSSFPHHPSSAVATHGNNKAVLMDYLTGADVSSGEKQVAMETLKSVSPAESILFDSLSVDEIQPQLEKVEEKLQEDAVATNDADKQTSSAKESCKLDCKEKSVITSARSSREESQSESQDRSRENHNVASEESRLLEAAFRSVNCCRITVDYLKLVSTNVCKNDSKESFTRVRNIGDKKKQCQQPGAVYFVEYNFSDIKQPLNEQYYTPVRYSTKKQSGQVVQFGQKHIHNLRKPFSVERLKVSLQKANWKILRRYLNQRVPSLIGNVFIEDDLDVRLESNLRLPVKSSTGILVGELFIQLELGKDRGIFGNFLLGEKILAFPGNFMNKACVEIQTESSDLAEPSMSRDSLNNWTSSTTGNSRTNVGYHLPKQSAGKCHQIIIELDELTNYSTLLKSGKDEACYIDYKFPELDEKTNKIHFSNKFFTTDCVNCSPEIHFFFRHSHVLSASSLSQALLSAAIPGITFSLWTRKFHPGIHDLLVATAFLPTAKLCSMENEFENRNSLLQESLTLPLTSTSAIQHKGELHSKSRCCLNLTLTYRQIIVSSQGQKTTSINSSVGPTSSNTEVTASNSTERHFNELENYVERDDQTIFERTSAKESHFSSSEKVISQLKQIESHKYCEKDSCVCRNYHSLFRGEKSCLSKCPETDDQSNSLLNKRSIKNNDDFRKIDAEKRLALDTVNNPAISSILNSQLSEECQKKFVNFILHGNTKLRVASRCDGIMTNSNESTDLKSKIKSILSQCSLENMNKNCTTVQHVHVLQSGNLKGNDVMCQLSPGQDFNNAEIIPDINYLPAEQSRPLETVSKLVNDVEYIYPQLINATPVPEISNTVTESNVLVDNCNRNEHDKYSLDHFKLISPPAGFENSPSSSIEAQEQNSDSFERLHSHPPQSLLECNENGLIPSVISSFQKTGFRSQENVLRDENFFFKPLCSDKRVMSSASDICNKKEKRPDSNNYGLMQSSRKQKEKSSSESDEKRNVSRSSRATQELQEQRSYLESQTSNYVLESRTTCRTESLYELELQSGGEDGEDLLSVVTRSVENVQLDPNRSEDNHQEHDVDDLLAETRQRKSLDNHSMESTWVDSVKVSSELRNVLKHLNPSKRNDDEVYDKLLCELKAYVDNVAVEIKSQLDLIESNLHDSQQNTGNPRSLDLLSREIEEFNEREDSSSANAYSLGSQKDVQACNIERTSSSAKNSNHSESIRIGDNGSNNALPTTSPQSSIDCIAIRRDRLPIDECCAVFSSSTSSAFTKYKSTKHHKKPKLFRAKVEVERGYHLPKVTHPFSQSGFADNPNTFVKLQTSCHSLDERLFSNVVQNSCDPVWMACFDVDLPTQLLKQGVSERLVVQVFEKRERVTQLLGSTAIGLGVLGAAAVPSITGWFNLFDVSGVCKGQIRVNITPIDNIANLRFDSPDTSEKETCGTKNIDHNIGETSQKQSGNLLFSNVEMSEVDGAEELSRKNKIENPSDQITSSLKSKLSELDLLIDALKTKLKKSGRSHPIEETVGRFQASKSSSSIEDLEKNDSLKNFYKIQRCGVPKILTGSSCSNDDRDFDDDRKTGLEDVGRKCSDQQEDPSDDNRQDDDSQFRTYSVHSYDDDSSTKTDLPDNSDQE</sequence>
<dbReference type="OrthoDB" id="6629719at2759"/>
<dbReference type="PROSITE" id="PS50004">
    <property type="entry name" value="C2"/>
    <property type="match status" value="1"/>
</dbReference>
<organism evidence="3 4">
    <name type="scientific">Laodelphax striatellus</name>
    <name type="common">Small brown planthopper</name>
    <name type="synonym">Delphax striatella</name>
    <dbReference type="NCBI Taxonomy" id="195883"/>
    <lineage>
        <taxon>Eukaryota</taxon>
        <taxon>Metazoa</taxon>
        <taxon>Ecdysozoa</taxon>
        <taxon>Arthropoda</taxon>
        <taxon>Hexapoda</taxon>
        <taxon>Insecta</taxon>
        <taxon>Pterygota</taxon>
        <taxon>Neoptera</taxon>
        <taxon>Paraneoptera</taxon>
        <taxon>Hemiptera</taxon>
        <taxon>Auchenorrhyncha</taxon>
        <taxon>Fulgoroidea</taxon>
        <taxon>Delphacidae</taxon>
        <taxon>Criomorphinae</taxon>
        <taxon>Laodelphax</taxon>
    </lineage>
</organism>
<feature type="compositionally biased region" description="Basic and acidic residues" evidence="1">
    <location>
        <begin position="402"/>
        <end position="424"/>
    </location>
</feature>
<reference evidence="3 4" key="1">
    <citation type="journal article" date="2017" name="Gigascience">
        <title>Genome sequence of the small brown planthopper, Laodelphax striatellus.</title>
        <authorList>
            <person name="Zhu J."/>
            <person name="Jiang F."/>
            <person name="Wang X."/>
            <person name="Yang P."/>
            <person name="Bao Y."/>
            <person name="Zhao W."/>
            <person name="Wang W."/>
            <person name="Lu H."/>
            <person name="Wang Q."/>
            <person name="Cui N."/>
            <person name="Li J."/>
            <person name="Chen X."/>
            <person name="Luo L."/>
            <person name="Yu J."/>
            <person name="Kang L."/>
            <person name="Cui F."/>
        </authorList>
    </citation>
    <scope>NUCLEOTIDE SEQUENCE [LARGE SCALE GENOMIC DNA]</scope>
    <source>
        <strain evidence="3">Lst14</strain>
    </source>
</reference>
<name>A0A482WRA1_LAOST</name>
<feature type="region of interest" description="Disordered" evidence="1">
    <location>
        <begin position="398"/>
        <end position="424"/>
    </location>
</feature>
<dbReference type="Proteomes" id="UP000291343">
    <property type="component" value="Unassembled WGS sequence"/>
</dbReference>
<dbReference type="GO" id="GO:0060271">
    <property type="term" value="P:cilium assembly"/>
    <property type="evidence" value="ECO:0007669"/>
    <property type="project" value="TreeGrafter"/>
</dbReference>
<feature type="compositionally biased region" description="Polar residues" evidence="1">
    <location>
        <begin position="1274"/>
        <end position="1290"/>
    </location>
</feature>
<feature type="region of interest" description="Disordered" evidence="1">
    <location>
        <begin position="1837"/>
        <end position="1903"/>
    </location>
</feature>
<accession>A0A482WRA1</accession>
<feature type="compositionally biased region" description="Polar residues" evidence="1">
    <location>
        <begin position="1500"/>
        <end position="1511"/>
    </location>
</feature>
<evidence type="ECO:0000259" key="2">
    <source>
        <dbReference type="PROSITE" id="PS50004"/>
    </source>
</evidence>
<dbReference type="Gene3D" id="2.60.40.150">
    <property type="entry name" value="C2 domain"/>
    <property type="match status" value="1"/>
</dbReference>
<feature type="compositionally biased region" description="Basic and acidic residues" evidence="1">
    <location>
        <begin position="1868"/>
        <end position="1877"/>
    </location>
</feature>
<feature type="compositionally biased region" description="Basic and acidic residues" evidence="1">
    <location>
        <begin position="1839"/>
        <end position="1861"/>
    </location>
</feature>
<dbReference type="SUPFAM" id="SSF49562">
    <property type="entry name" value="C2 domain (Calcium/lipid-binding domain, CaLB)"/>
    <property type="match status" value="1"/>
</dbReference>
<dbReference type="PANTHER" id="PTHR21254:SF1">
    <property type="entry name" value="C2 DOMAIN-CONTAINING PROTEIN 3"/>
    <property type="match status" value="1"/>
</dbReference>
<comment type="caution">
    <text evidence="3">The sequence shown here is derived from an EMBL/GenBank/DDBJ whole genome shotgun (WGS) entry which is preliminary data.</text>
</comment>
<feature type="domain" description="C2" evidence="2">
    <location>
        <begin position="1535"/>
        <end position="1673"/>
    </location>
</feature>
<evidence type="ECO:0000313" key="4">
    <source>
        <dbReference type="Proteomes" id="UP000291343"/>
    </source>
</evidence>
<feature type="region of interest" description="Disordered" evidence="1">
    <location>
        <begin position="1786"/>
        <end position="1811"/>
    </location>
</feature>
<feature type="region of interest" description="Disordered" evidence="1">
    <location>
        <begin position="1236"/>
        <end position="1290"/>
    </location>
</feature>
<gene>
    <name evidence="3" type="ORF">LSTR_LSTR009579</name>
</gene>
<protein>
    <recommendedName>
        <fullName evidence="2">C2 domain-containing protein</fullName>
    </recommendedName>
</protein>
<dbReference type="EMBL" id="QKKF02027689">
    <property type="protein sequence ID" value="RZF35711.1"/>
    <property type="molecule type" value="Genomic_DNA"/>
</dbReference>
<feature type="region of interest" description="Disordered" evidence="1">
    <location>
        <begin position="1157"/>
        <end position="1189"/>
    </location>
</feature>
<feature type="region of interest" description="Disordered" evidence="1">
    <location>
        <begin position="1482"/>
        <end position="1511"/>
    </location>
</feature>
<dbReference type="Pfam" id="PF25339">
    <property type="entry name" value="C2_C2CD3_N"/>
    <property type="match status" value="1"/>
</dbReference>